<feature type="compositionally biased region" description="Low complexity" evidence="1">
    <location>
        <begin position="116"/>
        <end position="129"/>
    </location>
</feature>
<dbReference type="EMBL" id="VCLA01000209">
    <property type="protein sequence ID" value="MQT05653.1"/>
    <property type="molecule type" value="Genomic_DNA"/>
</dbReference>
<evidence type="ECO:0000256" key="1">
    <source>
        <dbReference type="SAM" id="MobiDB-lite"/>
    </source>
</evidence>
<name>A0A646KTU0_STRJU</name>
<feature type="transmembrane region" description="Helical" evidence="2">
    <location>
        <begin position="63"/>
        <end position="85"/>
    </location>
</feature>
<feature type="transmembrane region" description="Helical" evidence="2">
    <location>
        <begin position="31"/>
        <end position="51"/>
    </location>
</feature>
<evidence type="ECO:0000313" key="4">
    <source>
        <dbReference type="Proteomes" id="UP000419138"/>
    </source>
</evidence>
<dbReference type="AlphaFoldDB" id="A0A646KTU0"/>
<accession>A0A646KTU0</accession>
<dbReference type="InterPro" id="IPR019277">
    <property type="entry name" value="DUF2304"/>
</dbReference>
<dbReference type="Proteomes" id="UP000419138">
    <property type="component" value="Unassembled WGS sequence"/>
</dbReference>
<dbReference type="RefSeq" id="WP_323393727.1">
    <property type="nucleotide sequence ID" value="NZ_JBEPDZ010000006.1"/>
</dbReference>
<evidence type="ECO:0000256" key="2">
    <source>
        <dbReference type="SAM" id="Phobius"/>
    </source>
</evidence>
<keyword evidence="4" id="KW-1185">Reference proteome</keyword>
<gene>
    <name evidence="3" type="ORF">FF041_37945</name>
</gene>
<proteinExistence type="predicted"/>
<keyword evidence="2" id="KW-0812">Transmembrane</keyword>
<reference evidence="3 4" key="1">
    <citation type="submission" date="2019-05" db="EMBL/GenBank/DDBJ databases">
        <title>Comparative genomics and metabolomics analyses of clavulanic acid producing Streptomyces species provides insight into specialized metabolism and evolution of beta-lactam biosynthetic gene clusters.</title>
        <authorList>
            <person name="Moore M.A."/>
            <person name="Cruz-Morales P."/>
            <person name="Barona Gomez F."/>
            <person name="Kapil T."/>
        </authorList>
    </citation>
    <scope>NUCLEOTIDE SEQUENCE [LARGE SCALE GENOMIC DNA]</scope>
    <source>
        <strain evidence="3 4">NRRL 5741</strain>
    </source>
</reference>
<evidence type="ECO:0000313" key="3">
    <source>
        <dbReference type="EMBL" id="MQT05653.1"/>
    </source>
</evidence>
<dbReference type="Pfam" id="PF10066">
    <property type="entry name" value="DUF2304"/>
    <property type="match status" value="1"/>
</dbReference>
<keyword evidence="2" id="KW-1133">Transmembrane helix</keyword>
<keyword evidence="2" id="KW-0472">Membrane</keyword>
<sequence length="137" mass="14885">MRLVLLTASTGLAILTGLTELLRRRRLREKYAALWLVTAAFVVALSLYPSGPDLVAGLLGVRSGISLVLFLSVVFLLSICMHLTWEASRLDDKTRILSEEIALIRLERETGDQSTSPLPSGPVVLVPSPDGRHGHDG</sequence>
<feature type="region of interest" description="Disordered" evidence="1">
    <location>
        <begin position="108"/>
        <end position="137"/>
    </location>
</feature>
<protein>
    <submittedName>
        <fullName evidence="3">DUF2304 domain-containing protein</fullName>
    </submittedName>
</protein>
<comment type="caution">
    <text evidence="3">The sequence shown here is derived from an EMBL/GenBank/DDBJ whole genome shotgun (WGS) entry which is preliminary data.</text>
</comment>
<organism evidence="3 4">
    <name type="scientific">Streptomyces jumonjinensis</name>
    <dbReference type="NCBI Taxonomy" id="1945"/>
    <lineage>
        <taxon>Bacteria</taxon>
        <taxon>Bacillati</taxon>
        <taxon>Actinomycetota</taxon>
        <taxon>Actinomycetes</taxon>
        <taxon>Kitasatosporales</taxon>
        <taxon>Streptomycetaceae</taxon>
        <taxon>Streptomyces</taxon>
    </lineage>
</organism>